<evidence type="ECO:0000256" key="7">
    <source>
        <dbReference type="PROSITE-ProRule" id="PRU00703"/>
    </source>
</evidence>
<comment type="subcellular location">
    <subcellularLocation>
        <location evidence="1">Membrane</location>
        <topology evidence="1">Multi-pass membrane protein</topology>
    </subcellularLocation>
</comment>
<evidence type="ECO:0000313" key="13">
    <source>
        <dbReference type="Proteomes" id="UP000011910"/>
    </source>
</evidence>
<evidence type="ECO:0000256" key="9">
    <source>
        <dbReference type="SAM" id="Phobius"/>
    </source>
</evidence>
<dbReference type="CDD" id="cd04590">
    <property type="entry name" value="CBS_pair_CorC_HlyC_assoc"/>
    <property type="match status" value="1"/>
</dbReference>
<dbReference type="SMART" id="SM01091">
    <property type="entry name" value="CorC_HlyC"/>
    <property type="match status" value="1"/>
</dbReference>
<dbReference type="Gene3D" id="3.30.465.10">
    <property type="match status" value="1"/>
</dbReference>
<evidence type="ECO:0000256" key="4">
    <source>
        <dbReference type="ARBA" id="ARBA00022989"/>
    </source>
</evidence>
<organism evidence="12 13">
    <name type="scientific">Cesiribacter andamanensis AMV16</name>
    <dbReference type="NCBI Taxonomy" id="1279009"/>
    <lineage>
        <taxon>Bacteria</taxon>
        <taxon>Pseudomonadati</taxon>
        <taxon>Bacteroidota</taxon>
        <taxon>Cytophagia</taxon>
        <taxon>Cytophagales</taxon>
        <taxon>Cesiribacteraceae</taxon>
        <taxon>Cesiribacter</taxon>
    </lineage>
</organism>
<evidence type="ECO:0000256" key="3">
    <source>
        <dbReference type="ARBA" id="ARBA00022737"/>
    </source>
</evidence>
<keyword evidence="5 7" id="KW-0129">CBS domain</keyword>
<dbReference type="PANTHER" id="PTHR22777">
    <property type="entry name" value="HEMOLYSIN-RELATED"/>
    <property type="match status" value="1"/>
</dbReference>
<dbReference type="PROSITE" id="PS51846">
    <property type="entry name" value="CNNM"/>
    <property type="match status" value="1"/>
</dbReference>
<dbReference type="InterPro" id="IPR000644">
    <property type="entry name" value="CBS_dom"/>
</dbReference>
<dbReference type="eggNOG" id="COG1253">
    <property type="taxonomic scope" value="Bacteria"/>
</dbReference>
<dbReference type="EMBL" id="AODQ01000059">
    <property type="protein sequence ID" value="EMR02420.1"/>
    <property type="molecule type" value="Genomic_DNA"/>
</dbReference>
<evidence type="ECO:0000256" key="1">
    <source>
        <dbReference type="ARBA" id="ARBA00004141"/>
    </source>
</evidence>
<dbReference type="Gene3D" id="3.10.580.10">
    <property type="entry name" value="CBS-domain"/>
    <property type="match status" value="1"/>
</dbReference>
<dbReference type="InterPro" id="IPR044751">
    <property type="entry name" value="Ion_transp-like_CBS"/>
</dbReference>
<dbReference type="SUPFAM" id="SSF56176">
    <property type="entry name" value="FAD-binding/transporter-associated domain-like"/>
    <property type="match status" value="1"/>
</dbReference>
<feature type="transmembrane region" description="Helical" evidence="9">
    <location>
        <begin position="6"/>
        <end position="26"/>
    </location>
</feature>
<dbReference type="RefSeq" id="WP_009195854.1">
    <property type="nucleotide sequence ID" value="NZ_AODQ01000059.1"/>
</dbReference>
<evidence type="ECO:0000259" key="10">
    <source>
        <dbReference type="PROSITE" id="PS51371"/>
    </source>
</evidence>
<evidence type="ECO:0000256" key="8">
    <source>
        <dbReference type="PROSITE-ProRule" id="PRU01193"/>
    </source>
</evidence>
<evidence type="ECO:0008006" key="14">
    <source>
        <dbReference type="Google" id="ProtNLM"/>
    </source>
</evidence>
<keyword evidence="2 8" id="KW-0812">Transmembrane</keyword>
<dbReference type="PROSITE" id="PS51371">
    <property type="entry name" value="CBS"/>
    <property type="match status" value="1"/>
</dbReference>
<dbReference type="PATRIC" id="fig|1279009.4.peg.2495"/>
<dbReference type="InterPro" id="IPR002550">
    <property type="entry name" value="CNNM"/>
</dbReference>
<dbReference type="InterPro" id="IPR005170">
    <property type="entry name" value="Transptr-assoc_dom"/>
</dbReference>
<sequence length="431" mass="49130">MDWSVIYVILGSLIFSAFFSGMEIAFVSADRLQIELERKQGSLSGRILAYFINNPSGFIGTTLIGNTISLVVYGYFMALVLEPIIGNMLPAGLGNEVRDSLVLVLQTLVSTFIVLVTAEFTPKSIFLLNPNWLLHLLALPMQVVYWIMWPLVRVIIGASKWIIRYVLRHEMPDDRPVFQLVDLNNFIQRYVARPQAGQEEELVDARIFNNALEFKTIKVRDCMIPRTEMEAIDIEEGIEALKQEFIKTGHSKILVYRDSIDEVIGYCHMLELFKKPKDLQAILTPIIIVPETMLANELLIQFITEHKSLALVVDEFGGTSGIVSMEDIIEQIFGEIHDEHDEEDLIEQQLAPDAWLLSARHEIDYLNDKWGWHLPTGDYDTLSGLILSEHEDIPPVNEEVRIGPYLFTIQSLLGNRINTVRLQILYRDGES</sequence>
<evidence type="ECO:0000256" key="2">
    <source>
        <dbReference type="ARBA" id="ARBA00022692"/>
    </source>
</evidence>
<keyword evidence="6 8" id="KW-0472">Membrane</keyword>
<keyword evidence="13" id="KW-1185">Reference proteome</keyword>
<evidence type="ECO:0000256" key="5">
    <source>
        <dbReference type="ARBA" id="ARBA00023122"/>
    </source>
</evidence>
<evidence type="ECO:0000256" key="6">
    <source>
        <dbReference type="ARBA" id="ARBA00023136"/>
    </source>
</evidence>
<dbReference type="AlphaFoldDB" id="M7NKV0"/>
<dbReference type="OrthoDB" id="9798188at2"/>
<dbReference type="STRING" id="1279009.ADICEAN_02463"/>
<protein>
    <recommendedName>
        <fullName evidence="14">Hemolysin C</fullName>
    </recommendedName>
</protein>
<feature type="transmembrane region" description="Helical" evidence="9">
    <location>
        <begin position="132"/>
        <end position="156"/>
    </location>
</feature>
<dbReference type="GO" id="GO:0050660">
    <property type="term" value="F:flavin adenine dinucleotide binding"/>
    <property type="evidence" value="ECO:0007669"/>
    <property type="project" value="InterPro"/>
</dbReference>
<proteinExistence type="predicted"/>
<dbReference type="InterPro" id="IPR036318">
    <property type="entry name" value="FAD-bd_PCMH-like_sf"/>
</dbReference>
<feature type="transmembrane region" description="Helical" evidence="9">
    <location>
        <begin position="101"/>
        <end position="120"/>
    </location>
</feature>
<dbReference type="Pfam" id="PF00571">
    <property type="entry name" value="CBS"/>
    <property type="match status" value="1"/>
</dbReference>
<keyword evidence="3" id="KW-0677">Repeat</keyword>
<feature type="domain" description="CBS" evidence="10">
    <location>
        <begin position="282"/>
        <end position="339"/>
    </location>
</feature>
<accession>M7NKV0</accession>
<keyword evidence="4 8" id="KW-1133">Transmembrane helix</keyword>
<dbReference type="GO" id="GO:0005886">
    <property type="term" value="C:plasma membrane"/>
    <property type="evidence" value="ECO:0007669"/>
    <property type="project" value="TreeGrafter"/>
</dbReference>
<name>M7NKV0_9BACT</name>
<dbReference type="Pfam" id="PF01595">
    <property type="entry name" value="CNNM"/>
    <property type="match status" value="1"/>
</dbReference>
<gene>
    <name evidence="12" type="ORF">ADICEAN_02463</name>
</gene>
<dbReference type="InterPro" id="IPR046342">
    <property type="entry name" value="CBS_dom_sf"/>
</dbReference>
<dbReference type="Proteomes" id="UP000011910">
    <property type="component" value="Unassembled WGS sequence"/>
</dbReference>
<dbReference type="InterPro" id="IPR016169">
    <property type="entry name" value="FAD-bd_PCMH_sub2"/>
</dbReference>
<dbReference type="SUPFAM" id="SSF54631">
    <property type="entry name" value="CBS-domain pair"/>
    <property type="match status" value="1"/>
</dbReference>
<comment type="caution">
    <text evidence="12">The sequence shown here is derived from an EMBL/GenBank/DDBJ whole genome shotgun (WGS) entry which is preliminary data.</text>
</comment>
<dbReference type="PANTHER" id="PTHR22777:SF17">
    <property type="entry name" value="UPF0053 PROTEIN SLL0260"/>
    <property type="match status" value="1"/>
</dbReference>
<feature type="domain" description="CNNM transmembrane" evidence="11">
    <location>
        <begin position="1"/>
        <end position="206"/>
    </location>
</feature>
<dbReference type="Pfam" id="PF03471">
    <property type="entry name" value="CorC_HlyC"/>
    <property type="match status" value="1"/>
</dbReference>
<evidence type="ECO:0000259" key="11">
    <source>
        <dbReference type="PROSITE" id="PS51846"/>
    </source>
</evidence>
<reference evidence="12 13" key="1">
    <citation type="journal article" date="2013" name="Genome Announc.">
        <title>Draft Genome Sequence of Cesiribacter andamanensis Strain AMV16T, Isolated from a Soil Sample from a Mud Volcano in the Andaman Islands, India.</title>
        <authorList>
            <person name="Shivaji S."/>
            <person name="Ara S."/>
            <person name="Begum Z."/>
            <person name="Srinivas T.N."/>
            <person name="Singh A."/>
            <person name="Kumar Pinnaka A."/>
        </authorList>
    </citation>
    <scope>NUCLEOTIDE SEQUENCE [LARGE SCALE GENOMIC DNA]</scope>
    <source>
        <strain evidence="12 13">AMV16</strain>
    </source>
</reference>
<evidence type="ECO:0000313" key="12">
    <source>
        <dbReference type="EMBL" id="EMR02420.1"/>
    </source>
</evidence>